<keyword evidence="2" id="KW-1185">Reference proteome</keyword>
<reference evidence="1" key="2">
    <citation type="submission" date="2020-11" db="EMBL/GenBank/DDBJ databases">
        <authorList>
            <person name="McCartney M.A."/>
            <person name="Auch B."/>
            <person name="Kono T."/>
            <person name="Mallez S."/>
            <person name="Becker A."/>
            <person name="Gohl D.M."/>
            <person name="Silverstein K.A.T."/>
            <person name="Koren S."/>
            <person name="Bechman K.B."/>
            <person name="Herman A."/>
            <person name="Abrahante J.E."/>
            <person name="Garbe J."/>
        </authorList>
    </citation>
    <scope>NUCLEOTIDE SEQUENCE</scope>
    <source>
        <strain evidence="1">Duluth1</strain>
        <tissue evidence="1">Whole animal</tissue>
    </source>
</reference>
<protein>
    <submittedName>
        <fullName evidence="1">Uncharacterized protein</fullName>
    </submittedName>
</protein>
<sequence>MTATLVGPQEPLLAAVKRLKLAWFGHVISHQTNLSVKGYDPGHASGKSPSKPLEFKLNGQCERVDISPHG</sequence>
<dbReference type="Proteomes" id="UP000828390">
    <property type="component" value="Unassembled WGS sequence"/>
</dbReference>
<evidence type="ECO:0000313" key="1">
    <source>
        <dbReference type="EMBL" id="KAH3834842.1"/>
    </source>
</evidence>
<accession>A0A9D4QLS1</accession>
<comment type="caution">
    <text evidence="1">The sequence shown here is derived from an EMBL/GenBank/DDBJ whole genome shotgun (WGS) entry which is preliminary data.</text>
</comment>
<organism evidence="1 2">
    <name type="scientific">Dreissena polymorpha</name>
    <name type="common">Zebra mussel</name>
    <name type="synonym">Mytilus polymorpha</name>
    <dbReference type="NCBI Taxonomy" id="45954"/>
    <lineage>
        <taxon>Eukaryota</taxon>
        <taxon>Metazoa</taxon>
        <taxon>Spiralia</taxon>
        <taxon>Lophotrochozoa</taxon>
        <taxon>Mollusca</taxon>
        <taxon>Bivalvia</taxon>
        <taxon>Autobranchia</taxon>
        <taxon>Heteroconchia</taxon>
        <taxon>Euheterodonta</taxon>
        <taxon>Imparidentia</taxon>
        <taxon>Neoheterodontei</taxon>
        <taxon>Myida</taxon>
        <taxon>Dreissenoidea</taxon>
        <taxon>Dreissenidae</taxon>
        <taxon>Dreissena</taxon>
    </lineage>
</organism>
<name>A0A9D4QLS1_DREPO</name>
<gene>
    <name evidence="1" type="ORF">DPMN_108175</name>
</gene>
<evidence type="ECO:0000313" key="2">
    <source>
        <dbReference type="Proteomes" id="UP000828390"/>
    </source>
</evidence>
<dbReference type="EMBL" id="JAIWYP010000004">
    <property type="protein sequence ID" value="KAH3834842.1"/>
    <property type="molecule type" value="Genomic_DNA"/>
</dbReference>
<proteinExistence type="predicted"/>
<dbReference type="AlphaFoldDB" id="A0A9D4QLS1"/>
<reference evidence="1" key="1">
    <citation type="journal article" date="2019" name="bioRxiv">
        <title>The Genome of the Zebra Mussel, Dreissena polymorpha: A Resource for Invasive Species Research.</title>
        <authorList>
            <person name="McCartney M.A."/>
            <person name="Auch B."/>
            <person name="Kono T."/>
            <person name="Mallez S."/>
            <person name="Zhang Y."/>
            <person name="Obille A."/>
            <person name="Becker A."/>
            <person name="Abrahante J.E."/>
            <person name="Garbe J."/>
            <person name="Badalamenti J.P."/>
            <person name="Herman A."/>
            <person name="Mangelson H."/>
            <person name="Liachko I."/>
            <person name="Sullivan S."/>
            <person name="Sone E.D."/>
            <person name="Koren S."/>
            <person name="Silverstein K.A.T."/>
            <person name="Beckman K.B."/>
            <person name="Gohl D.M."/>
        </authorList>
    </citation>
    <scope>NUCLEOTIDE SEQUENCE</scope>
    <source>
        <strain evidence="1">Duluth1</strain>
        <tissue evidence="1">Whole animal</tissue>
    </source>
</reference>